<evidence type="ECO:0000256" key="15">
    <source>
        <dbReference type="SAM" id="Phobius"/>
    </source>
</evidence>
<evidence type="ECO:0000256" key="1">
    <source>
        <dbReference type="ARBA" id="ARBA00000085"/>
    </source>
</evidence>
<dbReference type="InterPro" id="IPR003594">
    <property type="entry name" value="HATPase_dom"/>
</dbReference>
<keyword evidence="7 15" id="KW-0812">Transmembrane</keyword>
<dbReference type="GO" id="GO:0005886">
    <property type="term" value="C:plasma membrane"/>
    <property type="evidence" value="ECO:0007669"/>
    <property type="project" value="UniProtKB-SubCell"/>
</dbReference>
<keyword evidence="10" id="KW-0067">ATP-binding</keyword>
<evidence type="ECO:0000256" key="10">
    <source>
        <dbReference type="ARBA" id="ARBA00022840"/>
    </source>
</evidence>
<feature type="domain" description="Histidine kinase" evidence="16">
    <location>
        <begin position="294"/>
        <end position="501"/>
    </location>
</feature>
<accession>A0A084H2T1</accession>
<gene>
    <name evidence="17" type="ORF">GS18_0202825</name>
</gene>
<evidence type="ECO:0000256" key="12">
    <source>
        <dbReference type="ARBA" id="ARBA00022989"/>
    </source>
</evidence>
<keyword evidence="5" id="KW-0597">Phosphoprotein</keyword>
<evidence type="ECO:0000256" key="2">
    <source>
        <dbReference type="ARBA" id="ARBA00004651"/>
    </source>
</evidence>
<keyword evidence="14 15" id="KW-0472">Membrane</keyword>
<comment type="subcellular location">
    <subcellularLocation>
        <location evidence="2">Cell membrane</location>
        <topology evidence="2">Multi-pass membrane protein</topology>
    </subcellularLocation>
</comment>
<dbReference type="FunFam" id="1.10.287.130:FF:000040">
    <property type="entry name" value="PAS domain-containing sensor histidine kinase"/>
    <property type="match status" value="1"/>
</dbReference>
<evidence type="ECO:0000313" key="17">
    <source>
        <dbReference type="EMBL" id="KEZ53893.1"/>
    </source>
</evidence>
<keyword evidence="13" id="KW-0902">Two-component regulatory system</keyword>
<reference evidence="17 18" key="1">
    <citation type="journal article" date="2005" name="Int. J. Syst. Evol. Microbiol.">
        <title>Bacillus cibi sp. nov., isolated from jeotgal, a traditional Korean fermented seafood.</title>
        <authorList>
            <person name="Yoon J.H."/>
            <person name="Lee C.H."/>
            <person name="Oh T.K."/>
        </authorList>
    </citation>
    <scope>NUCLEOTIDE SEQUENCE [LARGE SCALE GENOMIC DNA]</scope>
    <source>
        <strain evidence="17 18">DSM 16189</strain>
    </source>
</reference>
<evidence type="ECO:0000256" key="11">
    <source>
        <dbReference type="ARBA" id="ARBA00022969"/>
    </source>
</evidence>
<evidence type="ECO:0000256" key="14">
    <source>
        <dbReference type="ARBA" id="ARBA00023136"/>
    </source>
</evidence>
<comment type="caution">
    <text evidence="17">The sequence shown here is derived from an EMBL/GenBank/DDBJ whole genome shotgun (WGS) entry which is preliminary data.</text>
</comment>
<dbReference type="InterPro" id="IPR005467">
    <property type="entry name" value="His_kinase_dom"/>
</dbReference>
<evidence type="ECO:0000256" key="5">
    <source>
        <dbReference type="ARBA" id="ARBA00022553"/>
    </source>
</evidence>
<dbReference type="GO" id="GO:0030435">
    <property type="term" value="P:sporulation resulting in formation of a cellular spore"/>
    <property type="evidence" value="ECO:0007669"/>
    <property type="project" value="UniProtKB-KW"/>
</dbReference>
<dbReference type="Pfam" id="PF02518">
    <property type="entry name" value="HATPase_c"/>
    <property type="match status" value="1"/>
</dbReference>
<dbReference type="PANTHER" id="PTHR43065:SF10">
    <property type="entry name" value="PEROXIDE STRESS-ACTIVATED HISTIDINE KINASE MAK3"/>
    <property type="match status" value="1"/>
</dbReference>
<dbReference type="SUPFAM" id="SSF103190">
    <property type="entry name" value="Sensory domain-like"/>
    <property type="match status" value="1"/>
</dbReference>
<evidence type="ECO:0000256" key="13">
    <source>
        <dbReference type="ARBA" id="ARBA00023012"/>
    </source>
</evidence>
<dbReference type="Pfam" id="PF00512">
    <property type="entry name" value="HisKA"/>
    <property type="match status" value="1"/>
</dbReference>
<dbReference type="InterPro" id="IPR036097">
    <property type="entry name" value="HisK_dim/P_sf"/>
</dbReference>
<dbReference type="SMART" id="SM00388">
    <property type="entry name" value="HisKA"/>
    <property type="match status" value="1"/>
</dbReference>
<keyword evidence="11" id="KW-0749">Sporulation</keyword>
<proteinExistence type="predicted"/>
<feature type="transmembrane region" description="Helical" evidence="15">
    <location>
        <begin position="13"/>
        <end position="34"/>
    </location>
</feature>
<dbReference type="AlphaFoldDB" id="A0A084H2T1"/>
<dbReference type="PRINTS" id="PR00344">
    <property type="entry name" value="BCTRLSENSOR"/>
</dbReference>
<dbReference type="Gene3D" id="3.30.450.20">
    <property type="entry name" value="PAS domain"/>
    <property type="match status" value="2"/>
</dbReference>
<dbReference type="STRING" id="246786.GS18_0202825"/>
<evidence type="ECO:0000313" key="18">
    <source>
        <dbReference type="Proteomes" id="UP000028549"/>
    </source>
</evidence>
<evidence type="ECO:0000259" key="16">
    <source>
        <dbReference type="PROSITE" id="PS50109"/>
    </source>
</evidence>
<evidence type="ECO:0000256" key="4">
    <source>
        <dbReference type="ARBA" id="ARBA00022475"/>
    </source>
</evidence>
<dbReference type="CDD" id="cd00082">
    <property type="entry name" value="HisKA"/>
    <property type="match status" value="1"/>
</dbReference>
<dbReference type="CDD" id="cd12914">
    <property type="entry name" value="PDC1_DGC_like"/>
    <property type="match status" value="1"/>
</dbReference>
<evidence type="ECO:0000256" key="7">
    <source>
        <dbReference type="ARBA" id="ARBA00022692"/>
    </source>
</evidence>
<keyword evidence="6" id="KW-0808">Transferase</keyword>
<dbReference type="Proteomes" id="UP000028549">
    <property type="component" value="Unassembled WGS sequence"/>
</dbReference>
<name>A0A084H2T1_METID</name>
<keyword evidence="9" id="KW-0418">Kinase</keyword>
<evidence type="ECO:0000256" key="8">
    <source>
        <dbReference type="ARBA" id="ARBA00022741"/>
    </source>
</evidence>
<dbReference type="EMBL" id="JNVC02000001">
    <property type="protein sequence ID" value="KEZ53893.1"/>
    <property type="molecule type" value="Genomic_DNA"/>
</dbReference>
<evidence type="ECO:0000256" key="9">
    <source>
        <dbReference type="ARBA" id="ARBA00022777"/>
    </source>
</evidence>
<dbReference type="Gene3D" id="1.10.287.130">
    <property type="match status" value="1"/>
</dbReference>
<dbReference type="PANTHER" id="PTHR43065">
    <property type="entry name" value="SENSOR HISTIDINE KINASE"/>
    <property type="match status" value="1"/>
</dbReference>
<protein>
    <recommendedName>
        <fullName evidence="3">histidine kinase</fullName>
        <ecNumber evidence="3">2.7.13.3</ecNumber>
    </recommendedName>
</protein>
<dbReference type="Gene3D" id="3.30.565.10">
    <property type="entry name" value="Histidine kinase-like ATPase, C-terminal domain"/>
    <property type="match status" value="1"/>
</dbReference>
<keyword evidence="18" id="KW-1185">Reference proteome</keyword>
<dbReference type="GO" id="GO:0000155">
    <property type="term" value="F:phosphorelay sensor kinase activity"/>
    <property type="evidence" value="ECO:0007669"/>
    <property type="project" value="InterPro"/>
</dbReference>
<dbReference type="InterPro" id="IPR029151">
    <property type="entry name" value="Sensor-like_sf"/>
</dbReference>
<comment type="catalytic activity">
    <reaction evidence="1">
        <text>ATP + protein L-histidine = ADP + protein N-phospho-L-histidine.</text>
        <dbReference type="EC" id="2.7.13.3"/>
    </reaction>
</comment>
<sequence length="504" mass="56559">MNLLKDSAHYRKAAVYFLIVLIPSLLINTGIYLYQKDKIMDEHREEAAFLITIHKNQIDNLIQDTKARLETMSLILEEETDTAKIQRILNEAHSQEPRFSGLYYVKKNGEITAGTSKLMKSVNISNRAFFQSALATKQSKVSDAYFGNITGDYIVSIGTPVLDDEGEVRSLLVAAVKVDYLQNIMNVISPRLTISVINGSDHTIFTAGRSEPTGSIEPVRVYLDQIPWKLEGFPETVITADHTKDIAVYMLIVFGLMNIIYILIQNYLLKRRALLEQSQIDAQKVELVGTLAASTAHEIRNPLTGIKGFIQLLQEKYKDSEDQYYFSVIDIEIQRINEIVSEFLVLGKPTAHHHAVNDLNAIILELSPLLGSEANLYNTELDLKLNKEPLYIFCTKDHIKQVLLNLVKNALEAIDKQEGKVTIAVRKFDGNAQIKVTDTGKGMPQEVQSKLFHPFFTMKDTGTGLGLVVCKRIITMYKGTISIKSVPNKGTEVTIMLPLTEPKA</sequence>
<evidence type="ECO:0000256" key="3">
    <source>
        <dbReference type="ARBA" id="ARBA00012438"/>
    </source>
</evidence>
<dbReference type="GO" id="GO:0005524">
    <property type="term" value="F:ATP binding"/>
    <property type="evidence" value="ECO:0007669"/>
    <property type="project" value="UniProtKB-KW"/>
</dbReference>
<dbReference type="SUPFAM" id="SSF47384">
    <property type="entry name" value="Homodimeric domain of signal transducing histidine kinase"/>
    <property type="match status" value="1"/>
</dbReference>
<dbReference type="SMART" id="SM00387">
    <property type="entry name" value="HATPase_c"/>
    <property type="match status" value="1"/>
</dbReference>
<keyword evidence="8" id="KW-0547">Nucleotide-binding</keyword>
<keyword evidence="12 15" id="KW-1133">Transmembrane helix</keyword>
<evidence type="ECO:0000256" key="6">
    <source>
        <dbReference type="ARBA" id="ARBA00022679"/>
    </source>
</evidence>
<keyword evidence="4" id="KW-1003">Cell membrane</keyword>
<dbReference type="InterPro" id="IPR003661">
    <property type="entry name" value="HisK_dim/P_dom"/>
</dbReference>
<dbReference type="Pfam" id="PF02743">
    <property type="entry name" value="dCache_1"/>
    <property type="match status" value="1"/>
</dbReference>
<dbReference type="PROSITE" id="PS50109">
    <property type="entry name" value="HIS_KIN"/>
    <property type="match status" value="1"/>
</dbReference>
<dbReference type="SUPFAM" id="SSF55874">
    <property type="entry name" value="ATPase domain of HSP90 chaperone/DNA topoisomerase II/histidine kinase"/>
    <property type="match status" value="1"/>
</dbReference>
<dbReference type="InterPro" id="IPR036890">
    <property type="entry name" value="HATPase_C_sf"/>
</dbReference>
<feature type="transmembrane region" description="Helical" evidence="15">
    <location>
        <begin position="246"/>
        <end position="264"/>
    </location>
</feature>
<dbReference type="InterPro" id="IPR033479">
    <property type="entry name" value="dCache_1"/>
</dbReference>
<dbReference type="InterPro" id="IPR004358">
    <property type="entry name" value="Sig_transdc_His_kin-like_C"/>
</dbReference>
<dbReference type="EC" id="2.7.13.3" evidence="3"/>
<organism evidence="17 18">
    <name type="scientific">Metabacillus indicus</name>
    <name type="common">Bacillus indicus</name>
    <dbReference type="NCBI Taxonomy" id="246786"/>
    <lineage>
        <taxon>Bacteria</taxon>
        <taxon>Bacillati</taxon>
        <taxon>Bacillota</taxon>
        <taxon>Bacilli</taxon>
        <taxon>Bacillales</taxon>
        <taxon>Bacillaceae</taxon>
        <taxon>Metabacillus</taxon>
    </lineage>
</organism>